<dbReference type="InterPro" id="IPR031847">
    <property type="entry name" value="PDLI1-4/Zasp-like_mid"/>
</dbReference>
<evidence type="ECO:0000256" key="13">
    <source>
        <dbReference type="ARBA" id="ARBA00023040"/>
    </source>
</evidence>
<keyword evidence="16 18" id="KW-0675">Receptor</keyword>
<evidence type="ECO:0000256" key="8">
    <source>
        <dbReference type="ARBA" id="ARBA00022786"/>
    </source>
</evidence>
<evidence type="ECO:0000256" key="6">
    <source>
        <dbReference type="ARBA" id="ARBA00022606"/>
    </source>
</evidence>
<dbReference type="Pfam" id="PF00443">
    <property type="entry name" value="UCH"/>
    <property type="match status" value="1"/>
</dbReference>
<proteinExistence type="inferred from homology"/>
<dbReference type="InterPro" id="IPR027430">
    <property type="entry name" value="Retinal_BS"/>
</dbReference>
<evidence type="ECO:0000256" key="15">
    <source>
        <dbReference type="ARBA" id="ARBA00023157"/>
    </source>
</evidence>
<dbReference type="GO" id="GO:0009881">
    <property type="term" value="F:photoreceptor activity"/>
    <property type="evidence" value="ECO:0007669"/>
    <property type="project" value="UniProtKB-KW"/>
</dbReference>
<dbReference type="PROSITE" id="PS50106">
    <property type="entry name" value="PDZ"/>
    <property type="match status" value="1"/>
</dbReference>
<evidence type="ECO:0000256" key="10">
    <source>
        <dbReference type="ARBA" id="ARBA00022925"/>
    </source>
</evidence>
<dbReference type="SMART" id="SM01381">
    <property type="entry name" value="7TM_GPCR_Srsx"/>
    <property type="match status" value="1"/>
</dbReference>
<keyword evidence="10 18" id="KW-0681">Retinal protein</keyword>
<feature type="transmembrane region" description="Helical" evidence="18">
    <location>
        <begin position="605"/>
        <end position="631"/>
    </location>
</feature>
<dbReference type="SUPFAM" id="SSF81321">
    <property type="entry name" value="Family A G protein-coupled receptor-like"/>
    <property type="match status" value="1"/>
</dbReference>
<dbReference type="PANTHER" id="PTHR22975">
    <property type="entry name" value="UBIQUITIN SPECIFIC PROTEINASE"/>
    <property type="match status" value="1"/>
</dbReference>
<keyword evidence="13 18" id="KW-0297">G-protein coupled receptor</keyword>
<dbReference type="GO" id="GO:0030018">
    <property type="term" value="C:Z disc"/>
    <property type="evidence" value="ECO:0007669"/>
    <property type="project" value="UniProtKB-SubCell"/>
</dbReference>
<dbReference type="GO" id="GO:0007601">
    <property type="term" value="P:visual perception"/>
    <property type="evidence" value="ECO:0007669"/>
    <property type="project" value="InterPro"/>
</dbReference>
<evidence type="ECO:0000256" key="19">
    <source>
        <dbReference type="SAM" id="MobiDB-lite"/>
    </source>
</evidence>
<dbReference type="InterPro" id="IPR052398">
    <property type="entry name" value="Ubiquitin_hydrolase_53/54"/>
</dbReference>
<feature type="domain" description="USP" evidence="21">
    <location>
        <begin position="31"/>
        <end position="342"/>
    </location>
</feature>
<evidence type="ECO:0000259" key="22">
    <source>
        <dbReference type="PROSITE" id="PS50262"/>
    </source>
</evidence>
<evidence type="ECO:0000256" key="17">
    <source>
        <dbReference type="ARBA" id="ARBA00023224"/>
    </source>
</evidence>
<dbReference type="Pfam" id="PF15936">
    <property type="entry name" value="DUF4749"/>
    <property type="match status" value="1"/>
</dbReference>
<dbReference type="InterPro" id="IPR001760">
    <property type="entry name" value="Opsin"/>
</dbReference>
<dbReference type="FunFam" id="3.90.70.10:FF:000041">
    <property type="entry name" value="Inactive ubiquitin carboxyl-terminal hydrolase 53"/>
    <property type="match status" value="1"/>
</dbReference>
<dbReference type="Gene3D" id="1.20.1070.10">
    <property type="entry name" value="Rhodopsin 7-helix transmembrane proteins"/>
    <property type="match status" value="1"/>
</dbReference>
<evidence type="ECO:0000256" key="3">
    <source>
        <dbReference type="ARBA" id="ARBA00009085"/>
    </source>
</evidence>
<dbReference type="Pfam" id="PF00001">
    <property type="entry name" value="7tm_1"/>
    <property type="match status" value="1"/>
</dbReference>
<evidence type="ECO:0000256" key="2">
    <source>
        <dbReference type="ARBA" id="ARBA00004651"/>
    </source>
</evidence>
<evidence type="ECO:0000313" key="24">
    <source>
        <dbReference type="Proteomes" id="UP000289886"/>
    </source>
</evidence>
<dbReference type="InterPro" id="IPR038765">
    <property type="entry name" value="Papain-like_cys_pep_sf"/>
</dbReference>
<feature type="compositionally biased region" description="Low complexity" evidence="19">
    <location>
        <begin position="695"/>
        <end position="709"/>
    </location>
</feature>
<dbReference type="PRINTS" id="PR00238">
    <property type="entry name" value="OPSIN"/>
</dbReference>
<dbReference type="GO" id="GO:0004930">
    <property type="term" value="F:G protein-coupled receptor activity"/>
    <property type="evidence" value="ECO:0007669"/>
    <property type="project" value="UniProtKB-KW"/>
</dbReference>
<dbReference type="Gene3D" id="2.30.42.10">
    <property type="match status" value="1"/>
</dbReference>
<dbReference type="FunFam" id="1.20.1070.10:FF:000083">
    <property type="entry name" value="Melanopsin 1"/>
    <property type="match status" value="1"/>
</dbReference>
<evidence type="ECO:0000313" key="23">
    <source>
        <dbReference type="EMBL" id="RXM29788.1"/>
    </source>
</evidence>
<protein>
    <submittedName>
        <fullName evidence="23">Melanopsin-A</fullName>
    </submittedName>
</protein>
<keyword evidence="9" id="KW-0378">Hydrolase</keyword>
<evidence type="ECO:0000256" key="7">
    <source>
        <dbReference type="ARBA" id="ARBA00022692"/>
    </source>
</evidence>
<dbReference type="SUPFAM" id="SSF54001">
    <property type="entry name" value="Cysteine proteinases"/>
    <property type="match status" value="1"/>
</dbReference>
<dbReference type="SMART" id="SM00735">
    <property type="entry name" value="ZM"/>
    <property type="match status" value="1"/>
</dbReference>
<feature type="transmembrane region" description="Helical" evidence="18">
    <location>
        <begin position="454"/>
        <end position="475"/>
    </location>
</feature>
<evidence type="ECO:0000256" key="1">
    <source>
        <dbReference type="ARBA" id="ARBA00004216"/>
    </source>
</evidence>
<evidence type="ECO:0000256" key="9">
    <source>
        <dbReference type="ARBA" id="ARBA00022801"/>
    </source>
</evidence>
<evidence type="ECO:0000256" key="11">
    <source>
        <dbReference type="ARBA" id="ARBA00022989"/>
    </source>
</evidence>
<evidence type="ECO:0000256" key="5">
    <source>
        <dbReference type="ARBA" id="ARBA00022543"/>
    </source>
</evidence>
<feature type="transmembrane region" description="Helical" evidence="18">
    <location>
        <begin position="380"/>
        <end position="405"/>
    </location>
</feature>
<evidence type="ECO:0000259" key="21">
    <source>
        <dbReference type="PROSITE" id="PS50235"/>
    </source>
</evidence>
<keyword evidence="24" id="KW-1185">Reference proteome</keyword>
<dbReference type="Pfam" id="PF00595">
    <property type="entry name" value="PDZ"/>
    <property type="match status" value="1"/>
</dbReference>
<dbReference type="InterPro" id="IPR036034">
    <property type="entry name" value="PDZ_sf"/>
</dbReference>
<evidence type="ECO:0000256" key="14">
    <source>
        <dbReference type="ARBA" id="ARBA00023136"/>
    </source>
</evidence>
<evidence type="ECO:0000256" key="4">
    <source>
        <dbReference type="ARBA" id="ARBA00022475"/>
    </source>
</evidence>
<dbReference type="PRINTS" id="PR00237">
    <property type="entry name" value="GPCRRHODOPSN"/>
</dbReference>
<dbReference type="InterPro" id="IPR001394">
    <property type="entry name" value="Peptidase_C19_UCH"/>
</dbReference>
<keyword evidence="7 18" id="KW-0812">Transmembrane</keyword>
<reference evidence="23 24" key="1">
    <citation type="submission" date="2019-01" db="EMBL/GenBank/DDBJ databases">
        <title>Draft Genome and Complete Hox-Cluster Characterization of the Sterlet Sturgeon (Acipenser ruthenus).</title>
        <authorList>
            <person name="Wei Q."/>
        </authorList>
    </citation>
    <scope>NUCLEOTIDE SEQUENCE [LARGE SCALE GENOMIC DNA]</scope>
    <source>
        <strain evidence="23">WHYD16114868_AA</strain>
        <tissue evidence="23">Blood</tissue>
    </source>
</reference>
<keyword evidence="4" id="KW-1003">Cell membrane</keyword>
<dbReference type="CDD" id="cd02257">
    <property type="entry name" value="Peptidase_C19"/>
    <property type="match status" value="1"/>
</dbReference>
<dbReference type="InterPro" id="IPR006643">
    <property type="entry name" value="Zasp-like_motif"/>
</dbReference>
<dbReference type="Proteomes" id="UP000289886">
    <property type="component" value="Unassembled WGS sequence"/>
</dbReference>
<keyword evidence="11 18" id="KW-1133">Transmembrane helix</keyword>
<evidence type="ECO:0000259" key="20">
    <source>
        <dbReference type="PROSITE" id="PS50106"/>
    </source>
</evidence>
<comment type="similarity">
    <text evidence="3">Belongs to the peptidase C19 family.</text>
</comment>
<organism evidence="23 24">
    <name type="scientific">Acipenser ruthenus</name>
    <name type="common">Sterlet sturgeon</name>
    <dbReference type="NCBI Taxonomy" id="7906"/>
    <lineage>
        <taxon>Eukaryota</taxon>
        <taxon>Metazoa</taxon>
        <taxon>Chordata</taxon>
        <taxon>Craniata</taxon>
        <taxon>Vertebrata</taxon>
        <taxon>Euteleostomi</taxon>
        <taxon>Actinopterygii</taxon>
        <taxon>Chondrostei</taxon>
        <taxon>Acipenseriformes</taxon>
        <taxon>Acipenseridae</taxon>
        <taxon>Acipenser</taxon>
    </lineage>
</organism>
<dbReference type="GO" id="GO:0007602">
    <property type="term" value="P:phototransduction"/>
    <property type="evidence" value="ECO:0007669"/>
    <property type="project" value="UniProtKB-KW"/>
</dbReference>
<feature type="domain" description="PDZ" evidence="20">
    <location>
        <begin position="800"/>
        <end position="854"/>
    </location>
</feature>
<dbReference type="PROSITE" id="PS00237">
    <property type="entry name" value="G_PROTEIN_RECEP_F1_1"/>
    <property type="match status" value="1"/>
</dbReference>
<dbReference type="PROSITE" id="PS50262">
    <property type="entry name" value="G_PROTEIN_RECEP_F1_2"/>
    <property type="match status" value="1"/>
</dbReference>
<dbReference type="SUPFAM" id="SSF50156">
    <property type="entry name" value="PDZ domain-like"/>
    <property type="match status" value="1"/>
</dbReference>
<keyword evidence="5 18" id="KW-0600">Photoreceptor protein</keyword>
<dbReference type="PROSITE" id="PS50235">
    <property type="entry name" value="USP_3"/>
    <property type="match status" value="1"/>
</dbReference>
<sequence>MSWKRNYFASGSSALQGMLTPRTMTSIAPSKGLINEPGQNSCFLNSALQVLWHLDIFRRSFRQLTSHKCMEDSCIFCALKSIFAQFQFSSEKVLPSDALRSALAKTFQDEQRFQLGIMDDAAECFENILMRIHFHISDETKEDICTAKHCIPHQKFAMTLFEQCVCNSCGATSDPLPFIQMVHYISTTSLCNQAIQMLEGREKLTPDMYGELLRNASTMGDLRNCPSNCGEKLRIRRVLMNSPEIITIGLVWDSDHSDLAEDVIHSLGTCLRLGDLFYRVTDDKAKQLELYLVGMVCYYGKHYSTFFFQTKIRRWMYFDDAHVKEDRNCTQILETLSAWNDLGISAYRLVELPTMPTQVTTVHETTHPFPTVDVPDHAHYIIGAVILAVGITGMLGNFLVIYAFSRCKSLRTPANMFIINLAITDFLMSVTQAPIFFTTSLHKRWIFGEKGCELYAFCGALFGICSMITLMVIAIDRYFVITRPLASIGVMSRKRALLILSGAWLYSLGWSLPPFFGWSAYVPEGLLTSCTWDYMTFTPSVRAYTMLLFIFIFFIPLIIVMYCYFFIFRAIRSTNKAVHKISSDDNKESMKQYQRIKNEWKMAKIALIVILLYVISWSPYSVVALTAFAGYSDMLTPYMNSVPAVIAKASAIHNPIIYAITHPKYRIAIAKYIPFLRVLLRVSRKDMHFSSSYPSTRRSTATSQSSNLSSTYHPECLLRVSLCVLSPWQGWTDTEADLSSMNSRLASRQVSCEISKDTAVVLVSKTKLKSHDSGIFEKNSVDVNDISMVEVSQSGHSSPTTITPGSKAATANLVQGDIITGIDGVSTEGMTHLDAQNKIKCASYNLALTMQNTEYVPSFNPNVLKDSALSTHKPIEVKGPGGKATIIHAQYNTPISMYSQDAIMDAIAGQTQARGSDISSILPVKDPLIDSASPVYQAVIQNQGKGENQEMEEWSRRAANLQSKSFRILAHITGTEYMQDPDVDALRKSREKFETEVKGPRFAKLKNWHNGLSAQILNV</sequence>
<feature type="transmembrane region" description="Helical" evidence="18">
    <location>
        <begin position="496"/>
        <end position="521"/>
    </location>
</feature>
<dbReference type="CDD" id="cd15336">
    <property type="entry name" value="7tmA_Melanopsin"/>
    <property type="match status" value="1"/>
</dbReference>
<feature type="transmembrane region" description="Helical" evidence="18">
    <location>
        <begin position="541"/>
        <end position="567"/>
    </location>
</feature>
<feature type="domain" description="G-protein coupled receptors family 1 profile" evidence="22">
    <location>
        <begin position="396"/>
        <end position="658"/>
    </location>
</feature>
<name>A0A444U3R5_ACIRT</name>
<dbReference type="InterPro" id="IPR017452">
    <property type="entry name" value="GPCR_Rhodpsn_7TM"/>
</dbReference>
<comment type="caution">
    <text evidence="23">The sequence shown here is derived from an EMBL/GenBank/DDBJ whole genome shotgun (WGS) entry which is preliminary data.</text>
</comment>
<comment type="subcellular location">
    <subcellularLocation>
        <location evidence="2">Cell membrane</location>
        <topology evidence="2">Multi-pass membrane protein</topology>
    </subcellularLocation>
    <subcellularLocation>
        <location evidence="1">Cytoplasm</location>
        <location evidence="1">Myofibril</location>
        <location evidence="1">Sarcomere</location>
        <location evidence="1">Z line</location>
    </subcellularLocation>
    <subcellularLocation>
        <location evidence="18">Membrane</location>
        <topology evidence="18">Multi-pass membrane protein</topology>
    </subcellularLocation>
</comment>
<gene>
    <name evidence="23" type="ORF">EOD39_2175</name>
</gene>
<feature type="region of interest" description="Disordered" evidence="19">
    <location>
        <begin position="689"/>
        <end position="709"/>
    </location>
</feature>
<dbReference type="PROSITE" id="PS00238">
    <property type="entry name" value="OPSIN"/>
    <property type="match status" value="1"/>
</dbReference>
<dbReference type="EMBL" id="SCEB01215400">
    <property type="protein sequence ID" value="RXM29788.1"/>
    <property type="molecule type" value="Genomic_DNA"/>
</dbReference>
<dbReference type="PANTHER" id="PTHR22975:SF5">
    <property type="entry name" value="INACTIVE UBIQUITIN CARBOXYL-TERMINAL HYDROLASE 54"/>
    <property type="match status" value="1"/>
</dbReference>
<evidence type="ECO:0000256" key="16">
    <source>
        <dbReference type="ARBA" id="ARBA00023170"/>
    </source>
</evidence>
<evidence type="ECO:0000256" key="12">
    <source>
        <dbReference type="ARBA" id="ARBA00022991"/>
    </source>
</evidence>
<comment type="caution">
    <text evidence="18">Lacks conserved residue(s) required for the propagation of feature annotation.</text>
</comment>
<keyword evidence="6 18" id="KW-0716">Sensory transduction</keyword>
<dbReference type="GO" id="GO:0016579">
    <property type="term" value="P:protein deubiquitination"/>
    <property type="evidence" value="ECO:0007669"/>
    <property type="project" value="InterPro"/>
</dbReference>
<keyword evidence="15" id="KW-1015">Disulfide bond</keyword>
<keyword evidence="17 18" id="KW-0807">Transducer</keyword>
<dbReference type="SMART" id="SM00228">
    <property type="entry name" value="PDZ"/>
    <property type="match status" value="1"/>
</dbReference>
<evidence type="ECO:0000256" key="18">
    <source>
        <dbReference type="RuleBase" id="RU004951"/>
    </source>
</evidence>
<comment type="similarity">
    <text evidence="18">Belongs to the G-protein coupled receptor 1 family. Opsin subfamily.</text>
</comment>
<keyword evidence="12 18" id="KW-0157">Chromophore</keyword>
<feature type="transmembrane region" description="Helical" evidence="18">
    <location>
        <begin position="417"/>
        <end position="442"/>
    </location>
</feature>
<dbReference type="GO" id="GO:0005886">
    <property type="term" value="C:plasma membrane"/>
    <property type="evidence" value="ECO:0007669"/>
    <property type="project" value="UniProtKB-SubCell"/>
</dbReference>
<dbReference type="InterPro" id="IPR001478">
    <property type="entry name" value="PDZ"/>
</dbReference>
<dbReference type="InterPro" id="IPR000276">
    <property type="entry name" value="GPCR_Rhodpsn"/>
</dbReference>
<dbReference type="AlphaFoldDB" id="A0A444U3R5"/>
<dbReference type="InterPro" id="IPR028889">
    <property type="entry name" value="USP"/>
</dbReference>
<accession>A0A444U3R5</accession>
<keyword evidence="14 18" id="KW-0472">Membrane</keyword>
<keyword evidence="8" id="KW-0833">Ubl conjugation pathway</keyword>
<dbReference type="GO" id="GO:0004843">
    <property type="term" value="F:cysteine-type deubiquitinase activity"/>
    <property type="evidence" value="ECO:0007669"/>
    <property type="project" value="InterPro"/>
</dbReference>
<dbReference type="Gene3D" id="3.90.70.10">
    <property type="entry name" value="Cysteine proteinases"/>
    <property type="match status" value="1"/>
</dbReference>